<comment type="caution">
    <text evidence="4">The sequence shown here is derived from an EMBL/GenBank/DDBJ whole genome shotgun (WGS) entry which is preliminary data.</text>
</comment>
<gene>
    <name evidence="4" type="ORF">JCM19241_3069</name>
</gene>
<dbReference type="Gene3D" id="3.30.1330.60">
    <property type="entry name" value="OmpA-like domain"/>
    <property type="match status" value="1"/>
</dbReference>
<accession>A0A0B8QG59</accession>
<name>A0A0B8QG59_9VIBR</name>
<keyword evidence="4" id="KW-0969">Cilium</keyword>
<sequence length="322" mass="36119">MASKKYSDDGSYILSVSDIMSGLIFVFIILLAVFMISLMSANEDSLRKENEYQANLAKLKSREAELIEKEQQANKMRVSLEQKNAELLKKEAASQELQAKLEEQNDKLVTERNVARGYLSEIAKNSQTREALLEDIESTLQKHGLVVDMDMKHGVMRLGEDAILFPTGKATLNDAYLERLQTVSNVLAQILPCYAAVQPEDLQCLPETKGKLNSVFIEGHTDNVPIRGALLNQFADNRDLSTARANYTFNKLVNDTELLRQMQNEQQQPVFSVSGYGDDRPVVGHAHIEPTNDPKNRRIDFRFIMSPPSTTDVQKALDGNLG</sequence>
<evidence type="ECO:0000256" key="1">
    <source>
        <dbReference type="PROSITE-ProRule" id="PRU00473"/>
    </source>
</evidence>
<dbReference type="SUPFAM" id="SSF103088">
    <property type="entry name" value="OmpA-like"/>
    <property type="match status" value="1"/>
</dbReference>
<dbReference type="GO" id="GO:0016020">
    <property type="term" value="C:membrane"/>
    <property type="evidence" value="ECO:0007669"/>
    <property type="project" value="UniProtKB-UniRule"/>
</dbReference>
<dbReference type="AlphaFoldDB" id="A0A0B8QG59"/>
<reference evidence="4 5" key="2">
    <citation type="submission" date="2015-01" db="EMBL/GenBank/DDBJ databases">
        <authorList>
            <consortium name="NBRP consortium"/>
            <person name="Sawabe T."/>
            <person name="Meirelles P."/>
            <person name="Feng G."/>
            <person name="Sayaka M."/>
            <person name="Hattori M."/>
            <person name="Ohkuma M."/>
        </authorList>
    </citation>
    <scope>NUCLEOTIDE SEQUENCE [LARGE SCALE GENOMIC DNA]</scope>
    <source>
        <strain evidence="5">JCM 19241</strain>
    </source>
</reference>
<dbReference type="PROSITE" id="PS51123">
    <property type="entry name" value="OMPA_2"/>
    <property type="match status" value="1"/>
</dbReference>
<dbReference type="EMBL" id="BBSC01000001">
    <property type="protein sequence ID" value="GAM73614.1"/>
    <property type="molecule type" value="Genomic_DNA"/>
</dbReference>
<organism evidence="4 5">
    <name type="scientific">Vibrio ishigakensis</name>
    <dbReference type="NCBI Taxonomy" id="1481914"/>
    <lineage>
        <taxon>Bacteria</taxon>
        <taxon>Pseudomonadati</taxon>
        <taxon>Pseudomonadota</taxon>
        <taxon>Gammaproteobacteria</taxon>
        <taxon>Vibrionales</taxon>
        <taxon>Vibrionaceae</taxon>
        <taxon>Vibrio</taxon>
    </lineage>
</organism>
<dbReference type="InterPro" id="IPR036737">
    <property type="entry name" value="OmpA-like_sf"/>
</dbReference>
<dbReference type="PANTHER" id="PTHR30329">
    <property type="entry name" value="STATOR ELEMENT OF FLAGELLAR MOTOR COMPLEX"/>
    <property type="match status" value="1"/>
</dbReference>
<protein>
    <submittedName>
        <fullName evidence="4">Flagellar motor rotation protein motB</fullName>
    </submittedName>
</protein>
<keyword evidence="1" id="KW-0472">Membrane</keyword>
<dbReference type="InterPro" id="IPR050330">
    <property type="entry name" value="Bact_OuterMem_StrucFunc"/>
</dbReference>
<dbReference type="Proteomes" id="UP000031666">
    <property type="component" value="Unassembled WGS sequence"/>
</dbReference>
<reference evidence="4 5" key="1">
    <citation type="submission" date="2015-01" db="EMBL/GenBank/DDBJ databases">
        <title>Vibrio sp. C94 JCM 19241 whole genome shotgun sequence.</title>
        <authorList>
            <person name="Sawabe T."/>
            <person name="Meirelles P."/>
            <person name="Feng G."/>
            <person name="Sayaka M."/>
            <person name="Hattori M."/>
            <person name="Ohkuma M."/>
        </authorList>
    </citation>
    <scope>NUCLEOTIDE SEQUENCE [LARGE SCALE GENOMIC DNA]</scope>
    <source>
        <strain evidence="5">JCM 19241</strain>
    </source>
</reference>
<keyword evidence="4" id="KW-0282">Flagellum</keyword>
<dbReference type="CDD" id="cd07185">
    <property type="entry name" value="OmpA_C-like"/>
    <property type="match status" value="1"/>
</dbReference>
<evidence type="ECO:0000313" key="4">
    <source>
        <dbReference type="EMBL" id="GAM73614.1"/>
    </source>
</evidence>
<keyword evidence="4" id="KW-0966">Cell projection</keyword>
<evidence type="ECO:0000256" key="2">
    <source>
        <dbReference type="SAM" id="Coils"/>
    </source>
</evidence>
<dbReference type="PANTHER" id="PTHR30329:SF20">
    <property type="entry name" value="EXPORTED PROTEIN"/>
    <property type="match status" value="1"/>
</dbReference>
<evidence type="ECO:0000259" key="3">
    <source>
        <dbReference type="PROSITE" id="PS51123"/>
    </source>
</evidence>
<dbReference type="InterPro" id="IPR006665">
    <property type="entry name" value="OmpA-like"/>
</dbReference>
<feature type="domain" description="OmpA-like" evidence="3">
    <location>
        <begin position="152"/>
        <end position="307"/>
    </location>
</feature>
<evidence type="ECO:0000313" key="5">
    <source>
        <dbReference type="Proteomes" id="UP000031666"/>
    </source>
</evidence>
<dbReference type="STRING" id="1481914.JCM19241_3069"/>
<keyword evidence="2" id="KW-0175">Coiled coil</keyword>
<proteinExistence type="predicted"/>
<feature type="coiled-coil region" evidence="2">
    <location>
        <begin position="42"/>
        <end position="114"/>
    </location>
</feature>